<dbReference type="AlphaFoldDB" id="A0AAD9LKS9"/>
<feature type="compositionally biased region" description="Pro residues" evidence="11">
    <location>
        <begin position="1171"/>
        <end position="1182"/>
    </location>
</feature>
<keyword evidence="9" id="KW-0804">Transcription</keyword>
<evidence type="ECO:0000256" key="7">
    <source>
        <dbReference type="ARBA" id="ARBA00022807"/>
    </source>
</evidence>
<organism evidence="13 14">
    <name type="scientific">Phytophthora citrophthora</name>
    <dbReference type="NCBI Taxonomy" id="4793"/>
    <lineage>
        <taxon>Eukaryota</taxon>
        <taxon>Sar</taxon>
        <taxon>Stramenopiles</taxon>
        <taxon>Oomycota</taxon>
        <taxon>Peronosporomycetes</taxon>
        <taxon>Peronosporales</taxon>
        <taxon>Peronosporaceae</taxon>
        <taxon>Phytophthora</taxon>
    </lineage>
</organism>
<protein>
    <recommendedName>
        <fullName evidence="3">ubiquitinyl hydrolase 1</fullName>
        <ecNumber evidence="3">3.4.19.12</ecNumber>
    </recommendedName>
</protein>
<evidence type="ECO:0000313" key="14">
    <source>
        <dbReference type="Proteomes" id="UP001259832"/>
    </source>
</evidence>
<dbReference type="SUPFAM" id="SSF54001">
    <property type="entry name" value="Cysteine proteinases"/>
    <property type="match status" value="2"/>
</dbReference>
<dbReference type="FunFam" id="3.90.70.10:FF:000093">
    <property type="entry name" value="Ubiquitin carboxyl-terminal hydrolase, putative"/>
    <property type="match status" value="1"/>
</dbReference>
<dbReference type="CDD" id="cd02257">
    <property type="entry name" value="Peptidase_C19"/>
    <property type="match status" value="1"/>
</dbReference>
<dbReference type="PROSITE" id="PS50235">
    <property type="entry name" value="USP_3"/>
    <property type="match status" value="2"/>
</dbReference>
<dbReference type="EMBL" id="JASMQC010000015">
    <property type="protein sequence ID" value="KAK1939921.1"/>
    <property type="molecule type" value="Genomic_DNA"/>
</dbReference>
<dbReference type="InterPro" id="IPR038765">
    <property type="entry name" value="Papain-like_cys_pep_sf"/>
</dbReference>
<dbReference type="PROSITE" id="PS00973">
    <property type="entry name" value="USP_2"/>
    <property type="match status" value="2"/>
</dbReference>
<evidence type="ECO:0000256" key="9">
    <source>
        <dbReference type="ARBA" id="ARBA00023163"/>
    </source>
</evidence>
<keyword evidence="5" id="KW-0833">Ubl conjugation pathway</keyword>
<dbReference type="Gene3D" id="3.90.70.10">
    <property type="entry name" value="Cysteine proteinases"/>
    <property type="match status" value="2"/>
</dbReference>
<comment type="catalytic activity">
    <reaction evidence="1">
        <text>Thiol-dependent hydrolysis of ester, thioester, amide, peptide and isopeptide bonds formed by the C-terminal Gly of ubiquitin (a 76-residue protein attached to proteins as an intracellular targeting signal).</text>
        <dbReference type="EC" id="3.4.19.12"/>
    </reaction>
</comment>
<evidence type="ECO:0000256" key="1">
    <source>
        <dbReference type="ARBA" id="ARBA00000707"/>
    </source>
</evidence>
<proteinExistence type="predicted"/>
<evidence type="ECO:0000256" key="10">
    <source>
        <dbReference type="ARBA" id="ARBA00023242"/>
    </source>
</evidence>
<evidence type="ECO:0000256" key="3">
    <source>
        <dbReference type="ARBA" id="ARBA00012759"/>
    </source>
</evidence>
<dbReference type="GO" id="GO:0005634">
    <property type="term" value="C:nucleus"/>
    <property type="evidence" value="ECO:0007669"/>
    <property type="project" value="UniProtKB-SubCell"/>
</dbReference>
<dbReference type="PANTHER" id="PTHR21646">
    <property type="entry name" value="UBIQUITIN CARBOXYL-TERMINAL HYDROLASE"/>
    <property type="match status" value="1"/>
</dbReference>
<comment type="caution">
    <text evidence="13">The sequence shown here is derived from an EMBL/GenBank/DDBJ whole genome shotgun (WGS) entry which is preliminary data.</text>
</comment>
<feature type="domain" description="USP" evidence="12">
    <location>
        <begin position="757"/>
        <end position="1168"/>
    </location>
</feature>
<dbReference type="InterPro" id="IPR018200">
    <property type="entry name" value="USP_CS"/>
</dbReference>
<keyword evidence="6 13" id="KW-0378">Hydrolase</keyword>
<comment type="subcellular location">
    <subcellularLocation>
        <location evidence="2">Nucleus</location>
    </subcellularLocation>
</comment>
<dbReference type="PANTHER" id="PTHR21646:SF33">
    <property type="entry name" value="UBIQUITIN CARBOXYL-TERMINAL HYDROLASE 22"/>
    <property type="match status" value="1"/>
</dbReference>
<name>A0AAD9LKS9_9STRA</name>
<accession>A0AAD9LKS9</accession>
<dbReference type="InterPro" id="IPR001394">
    <property type="entry name" value="Peptidase_C19_UCH"/>
</dbReference>
<evidence type="ECO:0000256" key="6">
    <source>
        <dbReference type="ARBA" id="ARBA00022801"/>
    </source>
</evidence>
<reference evidence="13" key="1">
    <citation type="submission" date="2023-08" db="EMBL/GenBank/DDBJ databases">
        <title>Reference Genome Resource for the Citrus Pathogen Phytophthora citrophthora.</title>
        <authorList>
            <person name="Moller H."/>
            <person name="Coetzee B."/>
            <person name="Rose L.J."/>
            <person name="Van Niekerk J.M."/>
        </authorList>
    </citation>
    <scope>NUCLEOTIDE SEQUENCE</scope>
    <source>
        <strain evidence="13">STE-U-9442</strain>
    </source>
</reference>
<keyword evidence="4" id="KW-0645">Protease</keyword>
<feature type="region of interest" description="Disordered" evidence="11">
    <location>
        <begin position="1171"/>
        <end position="1249"/>
    </location>
</feature>
<keyword evidence="7" id="KW-0788">Thiol protease</keyword>
<dbReference type="Proteomes" id="UP001259832">
    <property type="component" value="Unassembled WGS sequence"/>
</dbReference>
<feature type="region of interest" description="Disordered" evidence="11">
    <location>
        <begin position="385"/>
        <end position="406"/>
    </location>
</feature>
<feature type="compositionally biased region" description="Basic residues" evidence="11">
    <location>
        <begin position="1237"/>
        <end position="1249"/>
    </location>
</feature>
<dbReference type="InterPro" id="IPR028889">
    <property type="entry name" value="USP"/>
</dbReference>
<dbReference type="EC" id="3.4.19.12" evidence="3"/>
<dbReference type="Pfam" id="PF00443">
    <property type="entry name" value="UCH"/>
    <property type="match status" value="2"/>
</dbReference>
<dbReference type="GO" id="GO:0016579">
    <property type="term" value="P:protein deubiquitination"/>
    <property type="evidence" value="ECO:0007669"/>
    <property type="project" value="InterPro"/>
</dbReference>
<feature type="compositionally biased region" description="Pro residues" evidence="11">
    <location>
        <begin position="1213"/>
        <end position="1225"/>
    </location>
</feature>
<evidence type="ECO:0000259" key="12">
    <source>
        <dbReference type="PROSITE" id="PS50235"/>
    </source>
</evidence>
<keyword evidence="10" id="KW-0539">Nucleus</keyword>
<dbReference type="GO" id="GO:0006508">
    <property type="term" value="P:proteolysis"/>
    <property type="evidence" value="ECO:0007669"/>
    <property type="project" value="UniProtKB-KW"/>
</dbReference>
<evidence type="ECO:0000256" key="2">
    <source>
        <dbReference type="ARBA" id="ARBA00004123"/>
    </source>
</evidence>
<dbReference type="PROSITE" id="PS00972">
    <property type="entry name" value="USP_1"/>
    <property type="match status" value="1"/>
</dbReference>
<gene>
    <name evidence="13" type="ORF">P3T76_008244</name>
</gene>
<evidence type="ECO:0000256" key="5">
    <source>
        <dbReference type="ARBA" id="ARBA00022786"/>
    </source>
</evidence>
<feature type="domain" description="USP" evidence="12">
    <location>
        <begin position="173"/>
        <end position="581"/>
    </location>
</feature>
<evidence type="ECO:0000313" key="13">
    <source>
        <dbReference type="EMBL" id="KAK1939921.1"/>
    </source>
</evidence>
<evidence type="ECO:0000256" key="4">
    <source>
        <dbReference type="ARBA" id="ARBA00022670"/>
    </source>
</evidence>
<keyword evidence="8" id="KW-0805">Transcription regulation</keyword>
<evidence type="ECO:0000256" key="8">
    <source>
        <dbReference type="ARBA" id="ARBA00023015"/>
    </source>
</evidence>
<dbReference type="InterPro" id="IPR050185">
    <property type="entry name" value="Ub_carboxyl-term_hydrolase"/>
</dbReference>
<keyword evidence="14" id="KW-1185">Reference proteome</keyword>
<dbReference type="GO" id="GO:0004843">
    <property type="term" value="F:cysteine-type deubiquitinase activity"/>
    <property type="evidence" value="ECO:0007669"/>
    <property type="project" value="UniProtKB-EC"/>
</dbReference>
<evidence type="ECO:0000256" key="11">
    <source>
        <dbReference type="SAM" id="MobiDB-lite"/>
    </source>
</evidence>
<sequence length="1249" mass="138610">MELLIIFFEMRRKDRAGEKRGRLLCSEAVCVHYDESVMAVWKQLRADREVEVASEIAQLQHYLEKEANSEPSGELYRCLSCKFQGFREASKQQMQEIEDGEDDGSFMVHAILYNHNIALLKLSVVAAMLERKKQLYCASCHSFIYPDVAMGGGSRRRKRQIRGVGTSHKLLRRGLVNMGNTCFMSSVLQALAHNPMLQHYFFVARSHDTTICQQQRQRLLLKRQEQLKLEKEKEEDDEEDQDTKHEPDPAITVCLGCELAAFMVLLVPPSALLSRETLTASPIAPQGILEAMWNAFPSFIGTAQHDAHELLIALLGGLHSHTHPRVFVHGGASPRFTPRGHSLCDCAVHQHFSGVLRSELACSGCGQASHTFDPFLDVSLSLDDGKSKSSKAKTLNGKGSDGRTSGASTMRLETLLGLFAAEEELRGANQVYCKRCSKYQTNYKSLNLHTLPNVLVFHIRRLDFYRQQKLMQNVQFPLVGLNMRPFTSVGIDEAKEDSKGERPEGDQSEYVYDLVAVVNHHGESVNGGHYTAYVRDEIPKDSSPVGTKKQEWILFDDVEVKPVSADEVENSQAYVVLLNAGILISDYVARAYISDGDGDVRYHETKPLSFSVVSAEEFERQEKRLIEEMITSNKSMGTAAETRRHSGDDVVITFGDFSLEETQKALDDAAEEMKNSEKQEKETPKSWAEALGAPKIQPKPAWGGTAAPWAAAAGVNAAGAVEKAARDPAKPLPFDEAVQETLKTLDVTTPAKEMKKRGLVNQGNTCFQNVIMQSVLACPPFLNLLAEISSASPPTPEMLASTSTFKAWRHMVAFTREFEEPTLAQLQLQAANGDRSDMHGKVPQPIRISGYFMDVLSAFQKMRGEQEDALEFLEFFLEYLHTEYEKSGLELPNSCEKQTKRSAVTAAKQQSGTDAALENAQAFEDGWAEVGKKGKSSVLRQNPVDTIRSPINWLFKGALRSELKQTGKRQSSITVEPFHCLHLNLDYETQDPSFVTGVNGLAKPLSAPITIQDMIRKAFDVEVIEDANQVPTMKKFTTVESLPVVLTLSVKRFTYHPEQGPVKLQQFVKYPPFLEFPTQFMSTTCRAENGMDVPGVASISGAGFSTPPMYELFAVVSHLGKFVVGGHYTCVCRDNKDQWFRYDDEHVTSISEATALSETAYLLFYIRTNKRPPPPAPTPPSPSSSTFVKAKGSSGSKNTKVPGGKGWKQPVVAPTPPPAPRPIPGMSPKNQPEVTKKSKKQGKKKAGKE</sequence>